<dbReference type="EMBL" id="JARWAN010000028">
    <property type="protein sequence ID" value="MDR5900143.1"/>
    <property type="molecule type" value="Genomic_DNA"/>
</dbReference>
<evidence type="ECO:0000313" key="2">
    <source>
        <dbReference type="EMBL" id="MDR5900143.1"/>
    </source>
</evidence>
<accession>A0ABU1H763</accession>
<gene>
    <name evidence="2" type="ORF">QC823_14265</name>
</gene>
<evidence type="ECO:0008006" key="4">
    <source>
        <dbReference type="Google" id="ProtNLM"/>
    </source>
</evidence>
<dbReference type="Proteomes" id="UP001254564">
    <property type="component" value="Unassembled WGS sequence"/>
</dbReference>
<dbReference type="InterPro" id="IPR013762">
    <property type="entry name" value="Integrase-like_cat_sf"/>
</dbReference>
<keyword evidence="1" id="KW-0233">DNA recombination</keyword>
<dbReference type="InterPro" id="IPR011010">
    <property type="entry name" value="DNA_brk_join_enz"/>
</dbReference>
<evidence type="ECO:0000256" key="1">
    <source>
        <dbReference type="ARBA" id="ARBA00023172"/>
    </source>
</evidence>
<evidence type="ECO:0000313" key="3">
    <source>
        <dbReference type="Proteomes" id="UP001254564"/>
    </source>
</evidence>
<sequence>MNEAKFRAEQLKALQAAETEVINPNAVLTGVRLEDGSYHVLSRCGDDAVTLPDTVFAAGTRNNQKKLNFLRAPVQFRETLRICMVVYILKGIEGRPPPKGRTIVTFFMHAIVFLTWLHDRCIARLGDVTPLVSQQYVDFCKELKGQKGKFLSAGHLTSRFSALETLHILSQQSDDPMPHPWPESSAKHLAGLTGQNRVQEAKTEIIPDDILGPLFQSAVDWLDRADEIISVRVQIEDWKSEGRNRGFIRSRLEKLGWTEGEVNKAEMYLQTACMCIVLITSGIRVSELLSLKNQCAFKTQDDQGEFFHWIRGVSYKTGAGDCEWLVAEITHRALGVAERLAGPLQARLDQHISDLRTNNPKDPDIARLREHSHRLFLGVTMNQNNRIGTLSKDSALVRINSFADLCRLDWRFAPHQFRRTFAVYAAHSAFGDLRYLRDHFKHWSLDMTILYAMSRLQDADLYDSVGLAALGIKTDILEHWLEPDAILTGGAAEPIRAFRTRTEALATKEDRAEMAKTMSPLIHLRATGVAWCTADTGGCNGGQGIEKTRCGDCGNAVIDESRKHVWQSIYVQQLELLDLTDIGPAGTERVERDIRRCEAVLKGLGATKEDLANVAS</sequence>
<protein>
    <recommendedName>
        <fullName evidence="4">Tyr recombinase domain-containing protein</fullName>
    </recommendedName>
</protein>
<proteinExistence type="predicted"/>
<comment type="caution">
    <text evidence="2">The sequence shown here is derived from an EMBL/GenBank/DDBJ whole genome shotgun (WGS) entry which is preliminary data.</text>
</comment>
<name>A0ABU1H763_9GAMM</name>
<dbReference type="RefSeq" id="WP_309657020.1">
    <property type="nucleotide sequence ID" value="NZ_JARWAN010000028.1"/>
</dbReference>
<keyword evidence="3" id="KW-1185">Reference proteome</keyword>
<dbReference type="Gene3D" id="1.10.443.10">
    <property type="entry name" value="Intergrase catalytic core"/>
    <property type="match status" value="1"/>
</dbReference>
<dbReference type="SUPFAM" id="SSF56349">
    <property type="entry name" value="DNA breaking-rejoining enzymes"/>
    <property type="match status" value="1"/>
</dbReference>
<organism evidence="2 3">
    <name type="scientific">Vreelandella vilamensis</name>
    <dbReference type="NCBI Taxonomy" id="531309"/>
    <lineage>
        <taxon>Bacteria</taxon>
        <taxon>Pseudomonadati</taxon>
        <taxon>Pseudomonadota</taxon>
        <taxon>Gammaproteobacteria</taxon>
        <taxon>Oceanospirillales</taxon>
        <taxon>Halomonadaceae</taxon>
        <taxon>Vreelandella</taxon>
    </lineage>
</organism>
<reference evidence="2 3" key="1">
    <citation type="submission" date="2023-04" db="EMBL/GenBank/DDBJ databases">
        <title>A long-awaited taxogenomic arrangement of the family Halomonadaceae.</title>
        <authorList>
            <person name="De La Haba R."/>
            <person name="Chuvochina M."/>
            <person name="Wittouck S."/>
            <person name="Arahal D.R."/>
            <person name="Sanchez-Porro C."/>
            <person name="Hugenholtz P."/>
            <person name="Ventosa A."/>
        </authorList>
    </citation>
    <scope>NUCLEOTIDE SEQUENCE [LARGE SCALE GENOMIC DNA]</scope>
    <source>
        <strain evidence="2 3">DSM 21020</strain>
    </source>
</reference>